<accession>A0A1M2W1Y1</accession>
<name>A0A1M2W1Y1_TRAPU</name>
<dbReference type="InterPro" id="IPR013154">
    <property type="entry name" value="ADH-like_N"/>
</dbReference>
<dbReference type="EMBL" id="MNAD01000355">
    <property type="protein sequence ID" value="OJT13871.1"/>
    <property type="molecule type" value="Genomic_DNA"/>
</dbReference>
<evidence type="ECO:0000259" key="1">
    <source>
        <dbReference type="SMART" id="SM00829"/>
    </source>
</evidence>
<proteinExistence type="predicted"/>
<protein>
    <submittedName>
        <fullName evidence="2">Zinc-type alcohol dehydrogenase-like protein C2E1P3.01</fullName>
    </submittedName>
</protein>
<reference evidence="2 3" key="1">
    <citation type="submission" date="2016-10" db="EMBL/GenBank/DDBJ databases">
        <title>Genome sequence of the basidiomycete white-rot fungus Trametes pubescens.</title>
        <authorList>
            <person name="Makela M.R."/>
            <person name="Granchi Z."/>
            <person name="Peng M."/>
            <person name="De Vries R.P."/>
            <person name="Grigoriev I."/>
            <person name="Riley R."/>
            <person name="Hilden K."/>
        </authorList>
    </citation>
    <scope>NUCLEOTIDE SEQUENCE [LARGE SCALE GENOMIC DNA]</scope>
    <source>
        <strain evidence="2 3">FBCC735</strain>
    </source>
</reference>
<dbReference type="AlphaFoldDB" id="A0A1M2W1Y1"/>
<comment type="caution">
    <text evidence="2">The sequence shown here is derived from an EMBL/GenBank/DDBJ whole genome shotgun (WGS) entry which is preliminary data.</text>
</comment>
<dbReference type="InterPro" id="IPR020843">
    <property type="entry name" value="ER"/>
</dbReference>
<dbReference type="Gene3D" id="3.90.180.10">
    <property type="entry name" value="Medium-chain alcohol dehydrogenases, catalytic domain"/>
    <property type="match status" value="1"/>
</dbReference>
<feature type="domain" description="Enoyl reductase (ER)" evidence="1">
    <location>
        <begin position="16"/>
        <end position="354"/>
    </location>
</feature>
<organism evidence="2 3">
    <name type="scientific">Trametes pubescens</name>
    <name type="common">White-rot fungus</name>
    <dbReference type="NCBI Taxonomy" id="154538"/>
    <lineage>
        <taxon>Eukaryota</taxon>
        <taxon>Fungi</taxon>
        <taxon>Dikarya</taxon>
        <taxon>Basidiomycota</taxon>
        <taxon>Agaricomycotina</taxon>
        <taxon>Agaricomycetes</taxon>
        <taxon>Polyporales</taxon>
        <taxon>Polyporaceae</taxon>
        <taxon>Trametes</taxon>
    </lineage>
</organism>
<dbReference type="STRING" id="154538.A0A1M2W1Y1"/>
<dbReference type="OrthoDB" id="3233595at2759"/>
<dbReference type="Pfam" id="PF00107">
    <property type="entry name" value="ADH_zinc_N"/>
    <property type="match status" value="1"/>
</dbReference>
<dbReference type="InterPro" id="IPR036291">
    <property type="entry name" value="NAD(P)-bd_dom_sf"/>
</dbReference>
<keyword evidence="3" id="KW-1185">Reference proteome</keyword>
<dbReference type="CDD" id="cd08249">
    <property type="entry name" value="enoyl_reductase_like"/>
    <property type="match status" value="1"/>
</dbReference>
<dbReference type="SUPFAM" id="SSF51735">
    <property type="entry name" value="NAD(P)-binding Rossmann-fold domains"/>
    <property type="match status" value="1"/>
</dbReference>
<dbReference type="PANTHER" id="PTHR45348">
    <property type="entry name" value="HYPOTHETICAL OXIDOREDUCTASE (EUROFUNG)"/>
    <property type="match status" value="1"/>
</dbReference>
<dbReference type="Pfam" id="PF08240">
    <property type="entry name" value="ADH_N"/>
    <property type="match status" value="1"/>
</dbReference>
<dbReference type="PANTHER" id="PTHR45348:SF5">
    <property type="entry name" value="OXIDOREDUCTASE, PUTATIVE (AFU_ORTHOLOGUE AFUA_8G01420)-RELATED"/>
    <property type="match status" value="1"/>
</dbReference>
<dbReference type="OMA" id="VQIHACA"/>
<evidence type="ECO:0000313" key="3">
    <source>
        <dbReference type="Proteomes" id="UP000184267"/>
    </source>
</evidence>
<gene>
    <name evidence="2" type="ORF">TRAPUB_9591</name>
</gene>
<sequence length="361" mass="37804">MSIPTTQKTLLSREESSPYVIAETPVPTPGPKDVLVQIHACALNPVDWAIIYPPYSKMLIREWPHVPGTDGAGVVVALGSEVSNLKEGAKIVFQGTWTSVGATCQQYAIVPADLTAIIPDNITFEEAATLPLALTTDVLSLYNQSPAPENLSLRLKPVWEPEGQTAYAGTPAFIIGGAASLGQVAIQLARLAGHTPIITTASPHNAPLLQSLGATHVLDRALPNAALLAALPAILGGKPLAFAFVAVAAPDALRLGRDALAPGGALATVLPAPQRIPEDVASPGEGKRVGYVFGSARLPYTRETGVELFRHLSGWLEKGLLKPNPVEVLPNGLAGINEGLARMKANKVSGTKLVARPQETV</sequence>
<dbReference type="InterPro" id="IPR013149">
    <property type="entry name" value="ADH-like_C"/>
</dbReference>
<dbReference type="Gene3D" id="3.40.50.720">
    <property type="entry name" value="NAD(P)-binding Rossmann-like Domain"/>
    <property type="match status" value="1"/>
</dbReference>
<dbReference type="Proteomes" id="UP000184267">
    <property type="component" value="Unassembled WGS sequence"/>
</dbReference>
<dbReference type="SMART" id="SM00829">
    <property type="entry name" value="PKS_ER"/>
    <property type="match status" value="1"/>
</dbReference>
<dbReference type="InterPro" id="IPR011032">
    <property type="entry name" value="GroES-like_sf"/>
</dbReference>
<dbReference type="InterPro" id="IPR047122">
    <property type="entry name" value="Trans-enoyl_RdTase-like"/>
</dbReference>
<dbReference type="GO" id="GO:0016651">
    <property type="term" value="F:oxidoreductase activity, acting on NAD(P)H"/>
    <property type="evidence" value="ECO:0007669"/>
    <property type="project" value="InterPro"/>
</dbReference>
<evidence type="ECO:0000313" key="2">
    <source>
        <dbReference type="EMBL" id="OJT13871.1"/>
    </source>
</evidence>
<dbReference type="SUPFAM" id="SSF50129">
    <property type="entry name" value="GroES-like"/>
    <property type="match status" value="1"/>
</dbReference>